<comment type="caution">
    <text evidence="2">The sequence shown here is derived from an EMBL/GenBank/DDBJ whole genome shotgun (WGS) entry which is preliminary data.</text>
</comment>
<dbReference type="Pfam" id="PF08276">
    <property type="entry name" value="PAN_2"/>
    <property type="match status" value="1"/>
</dbReference>
<name>A0ABS8V9M3_DATST</name>
<proteinExistence type="predicted"/>
<dbReference type="InterPro" id="IPR003609">
    <property type="entry name" value="Pan_app"/>
</dbReference>
<dbReference type="EMBL" id="JACEIK010004023">
    <property type="protein sequence ID" value="MCD9643886.1"/>
    <property type="molecule type" value="Genomic_DNA"/>
</dbReference>
<dbReference type="Proteomes" id="UP000823775">
    <property type="component" value="Unassembled WGS sequence"/>
</dbReference>
<evidence type="ECO:0000313" key="2">
    <source>
        <dbReference type="EMBL" id="MCD9643886.1"/>
    </source>
</evidence>
<reference evidence="2 3" key="1">
    <citation type="journal article" date="2021" name="BMC Genomics">
        <title>Datura genome reveals duplications of psychoactive alkaloid biosynthetic genes and high mutation rate following tissue culture.</title>
        <authorList>
            <person name="Rajewski A."/>
            <person name="Carter-House D."/>
            <person name="Stajich J."/>
            <person name="Litt A."/>
        </authorList>
    </citation>
    <scope>NUCLEOTIDE SEQUENCE [LARGE SCALE GENOMIC DNA]</scope>
    <source>
        <strain evidence="2">AR-01</strain>
    </source>
</reference>
<accession>A0ABS8V9M3</accession>
<sequence length="90" mass="10512">MEMGNSSFRLSYCRAECWNDCHCVGYSSHVYSYGCTFWRGKHLNFSQDISGMSAKHYVITEITEPQTKARKEQEIRELLTDIYDIRGDES</sequence>
<protein>
    <recommendedName>
        <fullName evidence="1">Apple domain-containing protein</fullName>
    </recommendedName>
</protein>
<feature type="domain" description="Apple" evidence="1">
    <location>
        <begin position="8"/>
        <end position="42"/>
    </location>
</feature>
<evidence type="ECO:0000313" key="3">
    <source>
        <dbReference type="Proteomes" id="UP000823775"/>
    </source>
</evidence>
<organism evidence="2 3">
    <name type="scientific">Datura stramonium</name>
    <name type="common">Jimsonweed</name>
    <name type="synonym">Common thornapple</name>
    <dbReference type="NCBI Taxonomy" id="4076"/>
    <lineage>
        <taxon>Eukaryota</taxon>
        <taxon>Viridiplantae</taxon>
        <taxon>Streptophyta</taxon>
        <taxon>Embryophyta</taxon>
        <taxon>Tracheophyta</taxon>
        <taxon>Spermatophyta</taxon>
        <taxon>Magnoliopsida</taxon>
        <taxon>eudicotyledons</taxon>
        <taxon>Gunneridae</taxon>
        <taxon>Pentapetalae</taxon>
        <taxon>asterids</taxon>
        <taxon>lamiids</taxon>
        <taxon>Solanales</taxon>
        <taxon>Solanaceae</taxon>
        <taxon>Solanoideae</taxon>
        <taxon>Datureae</taxon>
        <taxon>Datura</taxon>
    </lineage>
</organism>
<keyword evidence="3" id="KW-1185">Reference proteome</keyword>
<gene>
    <name evidence="2" type="ORF">HAX54_031770</name>
</gene>
<evidence type="ECO:0000259" key="1">
    <source>
        <dbReference type="Pfam" id="PF08276"/>
    </source>
</evidence>